<gene>
    <name evidence="2" type="ORF">EYF80_059131</name>
</gene>
<name>A0A4Z2EP89_9TELE</name>
<evidence type="ECO:0000256" key="1">
    <source>
        <dbReference type="SAM" id="MobiDB-lite"/>
    </source>
</evidence>
<accession>A0A4Z2EP89</accession>
<comment type="caution">
    <text evidence="2">The sequence shown here is derived from an EMBL/GenBank/DDBJ whole genome shotgun (WGS) entry which is preliminary data.</text>
</comment>
<feature type="region of interest" description="Disordered" evidence="1">
    <location>
        <begin position="1"/>
        <end position="24"/>
    </location>
</feature>
<dbReference type="AlphaFoldDB" id="A0A4Z2EP89"/>
<feature type="compositionally biased region" description="Polar residues" evidence="1">
    <location>
        <begin position="15"/>
        <end position="24"/>
    </location>
</feature>
<dbReference type="EMBL" id="SRLO01004195">
    <property type="protein sequence ID" value="TNN30716.1"/>
    <property type="molecule type" value="Genomic_DNA"/>
</dbReference>
<keyword evidence="3" id="KW-1185">Reference proteome</keyword>
<reference evidence="2 3" key="1">
    <citation type="submission" date="2019-03" db="EMBL/GenBank/DDBJ databases">
        <title>First draft genome of Liparis tanakae, snailfish: a comprehensive survey of snailfish specific genes.</title>
        <authorList>
            <person name="Kim W."/>
            <person name="Song I."/>
            <person name="Jeong J.-H."/>
            <person name="Kim D."/>
            <person name="Kim S."/>
            <person name="Ryu S."/>
            <person name="Song J.Y."/>
            <person name="Lee S.K."/>
        </authorList>
    </citation>
    <scope>NUCLEOTIDE SEQUENCE [LARGE SCALE GENOMIC DNA]</scope>
    <source>
        <tissue evidence="2">Muscle</tissue>
    </source>
</reference>
<evidence type="ECO:0000313" key="3">
    <source>
        <dbReference type="Proteomes" id="UP000314294"/>
    </source>
</evidence>
<organism evidence="2 3">
    <name type="scientific">Liparis tanakae</name>
    <name type="common">Tanaka's snailfish</name>
    <dbReference type="NCBI Taxonomy" id="230148"/>
    <lineage>
        <taxon>Eukaryota</taxon>
        <taxon>Metazoa</taxon>
        <taxon>Chordata</taxon>
        <taxon>Craniata</taxon>
        <taxon>Vertebrata</taxon>
        <taxon>Euteleostomi</taxon>
        <taxon>Actinopterygii</taxon>
        <taxon>Neopterygii</taxon>
        <taxon>Teleostei</taxon>
        <taxon>Neoteleostei</taxon>
        <taxon>Acanthomorphata</taxon>
        <taxon>Eupercaria</taxon>
        <taxon>Perciformes</taxon>
        <taxon>Cottioidei</taxon>
        <taxon>Cottales</taxon>
        <taxon>Liparidae</taxon>
        <taxon>Liparis</taxon>
    </lineage>
</organism>
<proteinExistence type="predicted"/>
<dbReference type="Proteomes" id="UP000314294">
    <property type="component" value="Unassembled WGS sequence"/>
</dbReference>
<evidence type="ECO:0000313" key="2">
    <source>
        <dbReference type="EMBL" id="TNN30716.1"/>
    </source>
</evidence>
<protein>
    <submittedName>
        <fullName evidence="2">Uncharacterized protein</fullName>
    </submittedName>
</protein>
<sequence>MFSCGVKSTPKTRETGSNALVSTAETPHTLTLTSVRSLLLRAEMKQSHSTGARRDAALSAAV</sequence>